<dbReference type="OrthoDB" id="10571258at2759"/>
<dbReference type="AlphaFoldDB" id="A0A1J4JTX8"/>
<keyword evidence="3" id="KW-0472">Membrane</keyword>
<gene>
    <name evidence="4" type="ORF">TRFO_31164</name>
</gene>
<proteinExistence type="predicted"/>
<evidence type="ECO:0000256" key="2">
    <source>
        <dbReference type="SAM" id="MobiDB-lite"/>
    </source>
</evidence>
<dbReference type="GeneID" id="94842477"/>
<keyword evidence="1" id="KW-0175">Coiled coil</keyword>
<organism evidence="4 5">
    <name type="scientific">Tritrichomonas foetus</name>
    <dbReference type="NCBI Taxonomy" id="1144522"/>
    <lineage>
        <taxon>Eukaryota</taxon>
        <taxon>Metamonada</taxon>
        <taxon>Parabasalia</taxon>
        <taxon>Tritrichomonadida</taxon>
        <taxon>Tritrichomonadidae</taxon>
        <taxon>Tritrichomonas</taxon>
    </lineage>
</organism>
<dbReference type="EMBL" id="MLAK01000890">
    <property type="protein sequence ID" value="OHT01920.1"/>
    <property type="molecule type" value="Genomic_DNA"/>
</dbReference>
<protein>
    <submittedName>
        <fullName evidence="4">Uncharacterized protein</fullName>
    </submittedName>
</protein>
<reference evidence="4" key="1">
    <citation type="submission" date="2016-10" db="EMBL/GenBank/DDBJ databases">
        <authorList>
            <person name="Benchimol M."/>
            <person name="Almeida L.G."/>
            <person name="Vasconcelos A.T."/>
            <person name="Perreira-Neves A."/>
            <person name="Rosa I.A."/>
            <person name="Tasca T."/>
            <person name="Bogo M.R."/>
            <person name="de Souza W."/>
        </authorList>
    </citation>
    <scope>NUCLEOTIDE SEQUENCE [LARGE SCALE GENOMIC DNA]</scope>
    <source>
        <strain evidence="4">K</strain>
    </source>
</reference>
<comment type="caution">
    <text evidence="4">The sequence shown here is derived from an EMBL/GenBank/DDBJ whole genome shotgun (WGS) entry which is preliminary data.</text>
</comment>
<evidence type="ECO:0000313" key="4">
    <source>
        <dbReference type="EMBL" id="OHT01920.1"/>
    </source>
</evidence>
<sequence length="255" mass="29794">MAQVLQAKKDFDKAIDKFLLVCECTERVIAMNPGANVEIHWVVFSLGAISDIYQDRQDYNKSILYRNAQRAFLEFMQTQKGTNKSTFATNSDSDDEDLITIATKSHSYMKLFESVHEAMKAPEKPPPEDPQELMRKLQEARKKDEEEKIEQTIKLLNEAADAREKEIQNSFWKRNMQRITDHPVIFVFIVLIISVCVILFVKFKPKKKINIPGGIDAQMAYLEQYVRDYERKHGKKEPKKPVMHGHHHHHHHHDL</sequence>
<evidence type="ECO:0000256" key="1">
    <source>
        <dbReference type="SAM" id="Coils"/>
    </source>
</evidence>
<feature type="region of interest" description="Disordered" evidence="2">
    <location>
        <begin position="233"/>
        <end position="255"/>
    </location>
</feature>
<feature type="transmembrane region" description="Helical" evidence="3">
    <location>
        <begin position="183"/>
        <end position="201"/>
    </location>
</feature>
<keyword evidence="3" id="KW-1133">Transmembrane helix</keyword>
<name>A0A1J4JTX8_9EUKA</name>
<dbReference type="Proteomes" id="UP000179807">
    <property type="component" value="Unassembled WGS sequence"/>
</dbReference>
<evidence type="ECO:0000313" key="5">
    <source>
        <dbReference type="Proteomes" id="UP000179807"/>
    </source>
</evidence>
<dbReference type="VEuPathDB" id="TrichDB:TRFO_31164"/>
<feature type="coiled-coil region" evidence="1">
    <location>
        <begin position="134"/>
        <end position="166"/>
    </location>
</feature>
<dbReference type="RefSeq" id="XP_068355056.1">
    <property type="nucleotide sequence ID" value="XM_068507773.1"/>
</dbReference>
<evidence type="ECO:0000256" key="3">
    <source>
        <dbReference type="SAM" id="Phobius"/>
    </source>
</evidence>
<accession>A0A1J4JTX8</accession>
<keyword evidence="3" id="KW-0812">Transmembrane</keyword>
<keyword evidence="5" id="KW-1185">Reference proteome</keyword>